<dbReference type="InterPro" id="IPR018152">
    <property type="entry name" value="SOD_Cu/Zn_BS"/>
</dbReference>
<evidence type="ECO:0000256" key="6">
    <source>
        <dbReference type="ARBA" id="ARBA00022833"/>
    </source>
</evidence>
<dbReference type="InterPro" id="IPR006121">
    <property type="entry name" value="HMA_dom"/>
</dbReference>
<evidence type="ECO:0000256" key="5">
    <source>
        <dbReference type="ARBA" id="ARBA00022723"/>
    </source>
</evidence>
<protein>
    <recommendedName>
        <fullName evidence="14">Extracellular superoxide dismutase [Cu-Zn]</fullName>
        <ecNumber evidence="4">1.15.1.1</ecNumber>
    </recommendedName>
    <alternativeName>
        <fullName evidence="12">Superoxide dismutase copper chaperone</fullName>
    </alternativeName>
</protein>
<organism evidence="17 18">
    <name type="scientific">Glossina austeni</name>
    <name type="common">Savannah tsetse fly</name>
    <dbReference type="NCBI Taxonomy" id="7395"/>
    <lineage>
        <taxon>Eukaryota</taxon>
        <taxon>Metazoa</taxon>
        <taxon>Ecdysozoa</taxon>
        <taxon>Arthropoda</taxon>
        <taxon>Hexapoda</taxon>
        <taxon>Insecta</taxon>
        <taxon>Pterygota</taxon>
        <taxon>Neoptera</taxon>
        <taxon>Endopterygota</taxon>
        <taxon>Diptera</taxon>
        <taxon>Brachycera</taxon>
        <taxon>Muscomorpha</taxon>
        <taxon>Hippoboscoidea</taxon>
        <taxon>Glossinidae</taxon>
        <taxon>Glossina</taxon>
    </lineage>
</organism>
<dbReference type="PRINTS" id="PR00068">
    <property type="entry name" value="CUZNDISMTASE"/>
</dbReference>
<dbReference type="GO" id="GO:0004784">
    <property type="term" value="F:superoxide dismutase activity"/>
    <property type="evidence" value="ECO:0007669"/>
    <property type="project" value="UniProtKB-EC"/>
</dbReference>
<evidence type="ECO:0000256" key="14">
    <source>
        <dbReference type="ARBA" id="ARBA00072705"/>
    </source>
</evidence>
<evidence type="ECO:0000313" key="18">
    <source>
        <dbReference type="Proteomes" id="UP000078200"/>
    </source>
</evidence>
<dbReference type="GO" id="GO:0005507">
    <property type="term" value="F:copper ion binding"/>
    <property type="evidence" value="ECO:0007669"/>
    <property type="project" value="InterPro"/>
</dbReference>
<feature type="domain" description="HMA" evidence="16">
    <location>
        <begin position="8"/>
        <end position="61"/>
    </location>
</feature>
<evidence type="ECO:0000256" key="9">
    <source>
        <dbReference type="ARBA" id="ARBA00023008"/>
    </source>
</evidence>
<keyword evidence="7" id="KW-0049">Antioxidant</keyword>
<evidence type="ECO:0000256" key="7">
    <source>
        <dbReference type="ARBA" id="ARBA00022862"/>
    </source>
</evidence>
<dbReference type="FunFam" id="2.60.40.200:FF:000004">
    <property type="entry name" value="Copper chaperone for superoxide dismutase"/>
    <property type="match status" value="1"/>
</dbReference>
<evidence type="ECO:0000256" key="13">
    <source>
        <dbReference type="ARBA" id="ARBA00049204"/>
    </source>
</evidence>
<evidence type="ECO:0000259" key="16">
    <source>
        <dbReference type="Pfam" id="PF00403"/>
    </source>
</evidence>
<evidence type="ECO:0000313" key="17">
    <source>
        <dbReference type="EnsemblMetazoa" id="GAUT038418-PA"/>
    </source>
</evidence>
<dbReference type="Proteomes" id="UP000078200">
    <property type="component" value="Unassembled WGS sequence"/>
</dbReference>
<dbReference type="InterPro" id="IPR024134">
    <property type="entry name" value="SOD_Cu/Zn_/chaperone"/>
</dbReference>
<dbReference type="SUPFAM" id="SSF55008">
    <property type="entry name" value="HMA, heavy metal-associated domain"/>
    <property type="match status" value="1"/>
</dbReference>
<evidence type="ECO:0000256" key="1">
    <source>
        <dbReference type="ARBA" id="ARBA00001947"/>
    </source>
</evidence>
<comment type="similarity">
    <text evidence="3">Belongs to the Cu-Zn superoxide dismutase family.</text>
</comment>
<evidence type="ECO:0000256" key="4">
    <source>
        <dbReference type="ARBA" id="ARBA00012682"/>
    </source>
</evidence>
<dbReference type="PANTHER" id="PTHR10003">
    <property type="entry name" value="SUPEROXIDE DISMUTASE CU-ZN -RELATED"/>
    <property type="match status" value="1"/>
</dbReference>
<comment type="cofactor">
    <cofactor evidence="1">
        <name>Zn(2+)</name>
        <dbReference type="ChEBI" id="CHEBI:29105"/>
    </cofactor>
</comment>
<dbReference type="EnsemblMetazoa" id="GAUT038418-RA">
    <property type="protein sequence ID" value="GAUT038418-PA"/>
    <property type="gene ID" value="GAUT038418"/>
</dbReference>
<proteinExistence type="inferred from homology"/>
<dbReference type="CDD" id="cd00371">
    <property type="entry name" value="HMA"/>
    <property type="match status" value="1"/>
</dbReference>
<dbReference type="CDD" id="cd00305">
    <property type="entry name" value="Cu-Zn_Superoxide_Dismutase"/>
    <property type="match status" value="1"/>
</dbReference>
<name>A0A1A9VID8_GLOAU</name>
<keyword evidence="18" id="KW-1185">Reference proteome</keyword>
<sequence>MSEIKIEFAVEMHGESCVEIVRKSLDGMGLVDIDRKQGRVIVHTVEPWSRIQEKIEKTGRKAVLAGFGGQSAVSIINNTGSDVDRTNIQGVVRFTAITNDQAGVVVDGVIDGLTPGLHGMHVHEMGDVSGGCDTVGAHYNPRNSPHGAPHNEPNQRHAGDLGNIRADETGRATFRFVDSILEVWDVIGRSVVITQQPDDFGRGCNEQSSIDGNSGERIACGIIARSAGILQNFKKICACDGLTLWDERFKPIAGGVRNRKL</sequence>
<evidence type="ECO:0000256" key="12">
    <source>
        <dbReference type="ARBA" id="ARBA00032899"/>
    </source>
</evidence>
<comment type="catalytic activity">
    <reaction evidence="13">
        <text>2 superoxide + 2 H(+) = H2O2 + O2</text>
        <dbReference type="Rhea" id="RHEA:20696"/>
        <dbReference type="ChEBI" id="CHEBI:15378"/>
        <dbReference type="ChEBI" id="CHEBI:15379"/>
        <dbReference type="ChEBI" id="CHEBI:16240"/>
        <dbReference type="ChEBI" id="CHEBI:18421"/>
        <dbReference type="EC" id="1.15.1.1"/>
    </reaction>
</comment>
<dbReference type="VEuPathDB" id="VectorBase:GAUT038418"/>
<feature type="domain" description="Superoxide dismutase copper/zinc binding" evidence="15">
    <location>
        <begin position="88"/>
        <end position="223"/>
    </location>
</feature>
<keyword evidence="10" id="KW-1015">Disulfide bond</keyword>
<keyword evidence="6" id="KW-0862">Zinc</keyword>
<dbReference type="InterPro" id="IPR036423">
    <property type="entry name" value="SOD-like_Cu/Zn_dom_sf"/>
</dbReference>
<dbReference type="SUPFAM" id="SSF49329">
    <property type="entry name" value="Cu,Zn superoxide dismutase-like"/>
    <property type="match status" value="1"/>
</dbReference>
<evidence type="ECO:0000256" key="8">
    <source>
        <dbReference type="ARBA" id="ARBA00023002"/>
    </source>
</evidence>
<dbReference type="PROSITE" id="PS00332">
    <property type="entry name" value="SOD_CU_ZN_2"/>
    <property type="match status" value="1"/>
</dbReference>
<comment type="cofactor">
    <cofactor evidence="2">
        <name>Cu(2+)</name>
        <dbReference type="ChEBI" id="CHEBI:29036"/>
    </cofactor>
</comment>
<dbReference type="PROSITE" id="PS00087">
    <property type="entry name" value="SOD_CU_ZN_1"/>
    <property type="match status" value="1"/>
</dbReference>
<keyword evidence="9" id="KW-0186">Copper</keyword>
<reference evidence="17" key="1">
    <citation type="submission" date="2020-05" db="UniProtKB">
        <authorList>
            <consortium name="EnsemblMetazoa"/>
        </authorList>
    </citation>
    <scope>IDENTIFICATION</scope>
    <source>
        <strain evidence="17">TTRI</strain>
    </source>
</reference>
<evidence type="ECO:0000256" key="11">
    <source>
        <dbReference type="ARBA" id="ARBA00025798"/>
    </source>
</evidence>
<dbReference type="Pfam" id="PF00080">
    <property type="entry name" value="Sod_Cu"/>
    <property type="match status" value="1"/>
</dbReference>
<dbReference type="InterPro" id="IPR001424">
    <property type="entry name" value="SOD_Cu_Zn_dom"/>
</dbReference>
<evidence type="ECO:0000256" key="10">
    <source>
        <dbReference type="ARBA" id="ARBA00023157"/>
    </source>
</evidence>
<dbReference type="EC" id="1.15.1.1" evidence="4"/>
<dbReference type="Pfam" id="PF00403">
    <property type="entry name" value="HMA"/>
    <property type="match status" value="1"/>
</dbReference>
<keyword evidence="5" id="KW-0479">Metal-binding</keyword>
<dbReference type="Gene3D" id="2.60.40.200">
    <property type="entry name" value="Superoxide dismutase, copper/zinc binding domain"/>
    <property type="match status" value="1"/>
</dbReference>
<comment type="similarity">
    <text evidence="11">In the C-terminal section; belongs to the Cu-Zn superoxide dismutase family.</text>
</comment>
<dbReference type="AlphaFoldDB" id="A0A1A9VID8"/>
<keyword evidence="8" id="KW-0560">Oxidoreductase</keyword>
<evidence type="ECO:0000259" key="15">
    <source>
        <dbReference type="Pfam" id="PF00080"/>
    </source>
</evidence>
<evidence type="ECO:0000256" key="3">
    <source>
        <dbReference type="ARBA" id="ARBA00010457"/>
    </source>
</evidence>
<dbReference type="STRING" id="7395.A0A1A9VID8"/>
<dbReference type="Gene3D" id="3.30.70.100">
    <property type="match status" value="1"/>
</dbReference>
<accession>A0A1A9VID8</accession>
<dbReference type="InterPro" id="IPR036163">
    <property type="entry name" value="HMA_dom_sf"/>
</dbReference>
<evidence type="ECO:0000256" key="2">
    <source>
        <dbReference type="ARBA" id="ARBA00001973"/>
    </source>
</evidence>